<proteinExistence type="predicted"/>
<feature type="region of interest" description="Disordered" evidence="1">
    <location>
        <begin position="1"/>
        <end position="48"/>
    </location>
</feature>
<name>A0ABD5X6U8_9EURY</name>
<evidence type="ECO:0000313" key="2">
    <source>
        <dbReference type="EMBL" id="MFC7126956.1"/>
    </source>
</evidence>
<dbReference type="AlphaFoldDB" id="A0ABD5X6U8"/>
<reference evidence="2 3" key="1">
    <citation type="journal article" date="2014" name="Int. J. Syst. Evol. Microbiol.">
        <title>Complete genome sequence of Corynebacterium casei LMG S-19264T (=DSM 44701T), isolated from a smear-ripened cheese.</title>
        <authorList>
            <consortium name="US DOE Joint Genome Institute (JGI-PGF)"/>
            <person name="Walter F."/>
            <person name="Albersmeier A."/>
            <person name="Kalinowski J."/>
            <person name="Ruckert C."/>
        </authorList>
    </citation>
    <scope>NUCLEOTIDE SEQUENCE [LARGE SCALE GENOMIC DNA]</scope>
    <source>
        <strain evidence="2 3">CGMCC 4.7215</strain>
    </source>
</reference>
<feature type="compositionally biased region" description="Basic and acidic residues" evidence="1">
    <location>
        <begin position="8"/>
        <end position="18"/>
    </location>
</feature>
<dbReference type="EMBL" id="JBHSZQ010000047">
    <property type="protein sequence ID" value="MFC7126956.1"/>
    <property type="molecule type" value="Genomic_DNA"/>
</dbReference>
<accession>A0ABD5X6U8</accession>
<protein>
    <submittedName>
        <fullName evidence="2">Uncharacterized protein</fullName>
    </submittedName>
</protein>
<evidence type="ECO:0000256" key="1">
    <source>
        <dbReference type="SAM" id="MobiDB-lite"/>
    </source>
</evidence>
<evidence type="ECO:0000313" key="3">
    <source>
        <dbReference type="Proteomes" id="UP001596414"/>
    </source>
</evidence>
<organism evidence="2 3">
    <name type="scientific">Halovenus rubra</name>
    <dbReference type="NCBI Taxonomy" id="869890"/>
    <lineage>
        <taxon>Archaea</taxon>
        <taxon>Methanobacteriati</taxon>
        <taxon>Methanobacteriota</taxon>
        <taxon>Stenosarchaea group</taxon>
        <taxon>Halobacteria</taxon>
        <taxon>Halobacteriales</taxon>
        <taxon>Haloarculaceae</taxon>
        <taxon>Halovenus</taxon>
    </lineage>
</organism>
<sequence length="48" mass="5299">MSGQSQGDTERSVARGELVETVSDVDEQVECSEPQSDPDPHYQHEPLV</sequence>
<dbReference type="RefSeq" id="WP_267637202.1">
    <property type="nucleotide sequence ID" value="NZ_JAODIY010000009.1"/>
</dbReference>
<dbReference type="Proteomes" id="UP001596414">
    <property type="component" value="Unassembled WGS sequence"/>
</dbReference>
<comment type="caution">
    <text evidence="2">The sequence shown here is derived from an EMBL/GenBank/DDBJ whole genome shotgun (WGS) entry which is preliminary data.</text>
</comment>
<feature type="compositionally biased region" description="Basic and acidic residues" evidence="1">
    <location>
        <begin position="38"/>
        <end position="48"/>
    </location>
</feature>
<gene>
    <name evidence="2" type="ORF">ACFQJ7_13135</name>
</gene>